<feature type="region of interest" description="Disordered" evidence="1">
    <location>
        <begin position="1"/>
        <end position="24"/>
    </location>
</feature>
<keyword evidence="3" id="KW-1185">Reference proteome</keyword>
<comment type="caution">
    <text evidence="2">The sequence shown here is derived from an EMBL/GenBank/DDBJ whole genome shotgun (WGS) entry which is preliminary data.</text>
</comment>
<organism evidence="2 3">
    <name type="scientific">Gossypium davidsonii</name>
    <name type="common">Davidson's cotton</name>
    <name type="synonym">Gossypium klotzschianum subsp. davidsonii</name>
    <dbReference type="NCBI Taxonomy" id="34287"/>
    <lineage>
        <taxon>Eukaryota</taxon>
        <taxon>Viridiplantae</taxon>
        <taxon>Streptophyta</taxon>
        <taxon>Embryophyta</taxon>
        <taxon>Tracheophyta</taxon>
        <taxon>Spermatophyta</taxon>
        <taxon>Magnoliopsida</taxon>
        <taxon>eudicotyledons</taxon>
        <taxon>Gunneridae</taxon>
        <taxon>Pentapetalae</taxon>
        <taxon>rosids</taxon>
        <taxon>malvids</taxon>
        <taxon>Malvales</taxon>
        <taxon>Malvaceae</taxon>
        <taxon>Malvoideae</taxon>
        <taxon>Gossypium</taxon>
    </lineage>
</organism>
<protein>
    <submittedName>
        <fullName evidence="2">Uncharacterized protein</fullName>
    </submittedName>
</protein>
<proteinExistence type="predicted"/>
<name>A0A7J8SKX6_GOSDV</name>
<dbReference type="EMBL" id="JABFAC010000010">
    <property type="protein sequence ID" value="MBA0626563.1"/>
    <property type="molecule type" value="Genomic_DNA"/>
</dbReference>
<dbReference type="AlphaFoldDB" id="A0A7J8SKX6"/>
<gene>
    <name evidence="2" type="ORF">Godav_004216</name>
</gene>
<accession>A0A7J8SKX6</accession>
<feature type="compositionally biased region" description="Basic and acidic residues" evidence="1">
    <location>
        <begin position="1"/>
        <end position="16"/>
    </location>
</feature>
<dbReference type="Proteomes" id="UP000593561">
    <property type="component" value="Unassembled WGS sequence"/>
</dbReference>
<evidence type="ECO:0000256" key="1">
    <source>
        <dbReference type="SAM" id="MobiDB-lite"/>
    </source>
</evidence>
<evidence type="ECO:0000313" key="2">
    <source>
        <dbReference type="EMBL" id="MBA0626563.1"/>
    </source>
</evidence>
<sequence length="101" mass="11730">MSKEVVDQNEPMETRGRAKKVSRSRDMLTALENRVVNLEESVENMKETLELVEGHTDGFDSMKEQLKDFVLDSLGANAEKMNELVDSTTKNWRRRMRISRI</sequence>
<evidence type="ECO:0000313" key="3">
    <source>
        <dbReference type="Proteomes" id="UP000593561"/>
    </source>
</evidence>
<reference evidence="2 3" key="1">
    <citation type="journal article" date="2019" name="Genome Biol. Evol.">
        <title>Insights into the evolution of the New World diploid cottons (Gossypium, subgenus Houzingenia) based on genome sequencing.</title>
        <authorList>
            <person name="Grover C.E."/>
            <person name="Arick M.A. 2nd"/>
            <person name="Thrash A."/>
            <person name="Conover J.L."/>
            <person name="Sanders W.S."/>
            <person name="Peterson D.G."/>
            <person name="Frelichowski J.E."/>
            <person name="Scheffler J.A."/>
            <person name="Scheffler B.E."/>
            <person name="Wendel J.F."/>
        </authorList>
    </citation>
    <scope>NUCLEOTIDE SEQUENCE [LARGE SCALE GENOMIC DNA]</scope>
    <source>
        <strain evidence="2">27</strain>
        <tissue evidence="2">Leaf</tissue>
    </source>
</reference>